<protein>
    <recommendedName>
        <fullName evidence="5">Mercuric ion transport protein</fullName>
    </recommendedName>
</protein>
<keyword evidence="2" id="KW-0812">Transmembrane</keyword>
<feature type="transmembrane region" description="Helical" evidence="2">
    <location>
        <begin position="27"/>
        <end position="44"/>
    </location>
</feature>
<name>A0A0H3D413_AMYMU</name>
<gene>
    <name evidence="3" type="ordered locus">AMED_3613</name>
</gene>
<organism evidence="3 4">
    <name type="scientific">Amycolatopsis mediterranei (strain U-32)</name>
    <dbReference type="NCBI Taxonomy" id="749927"/>
    <lineage>
        <taxon>Bacteria</taxon>
        <taxon>Bacillati</taxon>
        <taxon>Actinomycetota</taxon>
        <taxon>Actinomycetes</taxon>
        <taxon>Pseudonocardiales</taxon>
        <taxon>Pseudonocardiaceae</taxon>
        <taxon>Amycolatopsis</taxon>
    </lineage>
</organism>
<keyword evidence="2" id="KW-1133">Transmembrane helix</keyword>
<dbReference type="KEGG" id="amd:AMED_3613"/>
<proteinExistence type="predicted"/>
<dbReference type="AlphaFoldDB" id="A0A0H3D413"/>
<keyword evidence="2" id="KW-0472">Membrane</keyword>
<evidence type="ECO:0000256" key="1">
    <source>
        <dbReference type="SAM" id="MobiDB-lite"/>
    </source>
</evidence>
<dbReference type="eggNOG" id="ENOG502ZW69">
    <property type="taxonomic scope" value="Bacteria"/>
</dbReference>
<dbReference type="Proteomes" id="UP000000328">
    <property type="component" value="Chromosome"/>
</dbReference>
<dbReference type="Gene3D" id="1.10.287.910">
    <property type="entry name" value="bacterial mercury transporter, merf"/>
    <property type="match status" value="1"/>
</dbReference>
<dbReference type="HOGENOM" id="CLU_2581976_0_0_11"/>
<dbReference type="PATRIC" id="fig|749927.5.peg.3732"/>
<dbReference type="EMBL" id="CP002000">
    <property type="protein sequence ID" value="ADJ45396.1"/>
    <property type="molecule type" value="Genomic_DNA"/>
</dbReference>
<evidence type="ECO:0008006" key="5">
    <source>
        <dbReference type="Google" id="ProtNLM"/>
    </source>
</evidence>
<evidence type="ECO:0000313" key="4">
    <source>
        <dbReference type="Proteomes" id="UP000000328"/>
    </source>
</evidence>
<reference evidence="3 4" key="1">
    <citation type="journal article" date="2010" name="Cell Res.">
        <title>Complete genome sequence of the rifamycin SV-producing Amycolatopsis mediterranei U32 revealed its genetic characteristics in phylogeny and metabolism.</title>
        <authorList>
            <person name="Zhao W."/>
            <person name="Zhong Y."/>
            <person name="Yuan H."/>
            <person name="Wang J."/>
            <person name="Zheng H."/>
            <person name="Wang Y."/>
            <person name="Cen X."/>
            <person name="Xu F."/>
            <person name="Bai J."/>
            <person name="Han X."/>
            <person name="Lu G."/>
            <person name="Zhu Y."/>
            <person name="Shao Z."/>
            <person name="Yan H."/>
            <person name="Li C."/>
            <person name="Peng N."/>
            <person name="Zhang Z."/>
            <person name="Zhang Y."/>
            <person name="Lin W."/>
            <person name="Fan Y."/>
            <person name="Qin Z."/>
            <person name="Hu Y."/>
            <person name="Zhu B."/>
            <person name="Wang S."/>
            <person name="Ding X."/>
            <person name="Zhao G.P."/>
        </authorList>
    </citation>
    <scope>NUCLEOTIDE SEQUENCE [LARGE SCALE GENOMIC DNA]</scope>
    <source>
        <strain evidence="4">U-32</strain>
    </source>
</reference>
<accession>A0A0H3D413</accession>
<evidence type="ECO:0000313" key="3">
    <source>
        <dbReference type="EMBL" id="ADJ45396.1"/>
    </source>
</evidence>
<feature type="region of interest" description="Disordered" evidence="1">
    <location>
        <begin position="50"/>
        <end position="80"/>
    </location>
</feature>
<sequence length="80" mass="7992">MCCAGPLLALLGGVGLASVVGAIWIPALLVPAIAVALAVVIVVLRRRRRGAACSPDTGPVELGMPTVGADTSGSVPFRSR</sequence>
<evidence type="ECO:0000256" key="2">
    <source>
        <dbReference type="SAM" id="Phobius"/>
    </source>
</evidence>